<evidence type="ECO:0000259" key="5">
    <source>
        <dbReference type="Pfam" id="PF00370"/>
    </source>
</evidence>
<keyword evidence="2" id="KW-0859">Xylose metabolism</keyword>
<comment type="similarity">
    <text evidence="1">Belongs to the FGGY kinase family.</text>
</comment>
<dbReference type="InterPro" id="IPR000577">
    <property type="entry name" value="Carb_kinase_FGGY"/>
</dbReference>
<dbReference type="EC" id="2.7.1.12" evidence="7"/>
<dbReference type="AlphaFoldDB" id="A0LST5"/>
<dbReference type="RefSeq" id="WP_011719558.1">
    <property type="nucleotide sequence ID" value="NC_008578.1"/>
</dbReference>
<evidence type="ECO:0000313" key="8">
    <source>
        <dbReference type="Proteomes" id="UP000008221"/>
    </source>
</evidence>
<dbReference type="PIRSF" id="PIRSF000538">
    <property type="entry name" value="GlpK"/>
    <property type="match status" value="1"/>
</dbReference>
<dbReference type="PANTHER" id="PTHR43095">
    <property type="entry name" value="SUGAR KINASE"/>
    <property type="match status" value="1"/>
</dbReference>
<keyword evidence="8" id="KW-1185">Reference proteome</keyword>
<dbReference type="InterPro" id="IPR043129">
    <property type="entry name" value="ATPase_NBD"/>
</dbReference>
<dbReference type="PANTHER" id="PTHR43095:SF5">
    <property type="entry name" value="XYLULOSE KINASE"/>
    <property type="match status" value="1"/>
</dbReference>
<dbReference type="Gene3D" id="3.30.420.40">
    <property type="match status" value="2"/>
</dbReference>
<dbReference type="CDD" id="cd07773">
    <property type="entry name" value="ASKHA_NBD_FGGY_FK"/>
    <property type="match status" value="1"/>
</dbReference>
<dbReference type="InParanoid" id="A0LST5"/>
<feature type="domain" description="Carbohydrate kinase FGGY C-terminal" evidence="6">
    <location>
        <begin position="348"/>
        <end position="440"/>
    </location>
</feature>
<dbReference type="eggNOG" id="COG1070">
    <property type="taxonomic scope" value="Bacteria"/>
</dbReference>
<keyword evidence="3 7" id="KW-0808">Transferase</keyword>
<evidence type="ECO:0000256" key="3">
    <source>
        <dbReference type="ARBA" id="ARBA00022679"/>
    </source>
</evidence>
<dbReference type="Pfam" id="PF00370">
    <property type="entry name" value="FGGY_N"/>
    <property type="match status" value="1"/>
</dbReference>
<dbReference type="HOGENOM" id="CLU_009281_3_4_11"/>
<evidence type="ECO:0000256" key="4">
    <source>
        <dbReference type="ARBA" id="ARBA00022777"/>
    </source>
</evidence>
<dbReference type="SUPFAM" id="SSF53067">
    <property type="entry name" value="Actin-like ATPase domain"/>
    <property type="match status" value="2"/>
</dbReference>
<organism evidence="7 8">
    <name type="scientific">Acidothermus cellulolyticus (strain ATCC 43068 / DSM 8971 / 11B)</name>
    <dbReference type="NCBI Taxonomy" id="351607"/>
    <lineage>
        <taxon>Bacteria</taxon>
        <taxon>Bacillati</taxon>
        <taxon>Actinomycetota</taxon>
        <taxon>Actinomycetes</taxon>
        <taxon>Acidothermales</taxon>
        <taxon>Acidothermaceae</taxon>
        <taxon>Acidothermus</taxon>
    </lineage>
</organism>
<evidence type="ECO:0000256" key="2">
    <source>
        <dbReference type="ARBA" id="ARBA00022629"/>
    </source>
</evidence>
<feature type="domain" description="Carbohydrate kinase FGGY N-terminal" evidence="5">
    <location>
        <begin position="9"/>
        <end position="249"/>
    </location>
</feature>
<dbReference type="EMBL" id="CP000481">
    <property type="protein sequence ID" value="ABK52495.1"/>
    <property type="molecule type" value="Genomic_DNA"/>
</dbReference>
<dbReference type="Pfam" id="PF02782">
    <property type="entry name" value="FGGY_C"/>
    <property type="match status" value="1"/>
</dbReference>
<gene>
    <name evidence="7" type="ordered locus">Acel_0722</name>
</gene>
<proteinExistence type="inferred from homology"/>
<reference evidence="7 8" key="1">
    <citation type="journal article" date="2009" name="Genome Res.">
        <title>Complete genome of the cellulolytic thermophile Acidothermus cellulolyticus 11B provides insights into its ecophysiological and evolutionary adaptations.</title>
        <authorList>
            <person name="Barabote R.D."/>
            <person name="Xie G."/>
            <person name="Leu D.H."/>
            <person name="Normand P."/>
            <person name="Necsulea A."/>
            <person name="Daubin V."/>
            <person name="Medigue C."/>
            <person name="Adney W.S."/>
            <person name="Xu X.C."/>
            <person name="Lapidus A."/>
            <person name="Parales R.E."/>
            <person name="Detter C."/>
            <person name="Pujic P."/>
            <person name="Bruce D."/>
            <person name="Lavire C."/>
            <person name="Challacombe J.F."/>
            <person name="Brettin T.S."/>
            <person name="Berry A.M."/>
        </authorList>
    </citation>
    <scope>NUCLEOTIDE SEQUENCE [LARGE SCALE GENOMIC DNA]</scope>
    <source>
        <strain evidence="8">ATCC 43068 / DSM 8971 / 11B</strain>
    </source>
</reference>
<evidence type="ECO:0000256" key="1">
    <source>
        <dbReference type="ARBA" id="ARBA00009156"/>
    </source>
</evidence>
<dbReference type="InterPro" id="IPR018485">
    <property type="entry name" value="FGGY_C"/>
</dbReference>
<dbReference type="KEGG" id="ace:Acel_0722"/>
<name>A0LST5_ACIC1</name>
<keyword evidence="2" id="KW-0119">Carbohydrate metabolism</keyword>
<dbReference type="InterPro" id="IPR018484">
    <property type="entry name" value="FGGY_N"/>
</dbReference>
<dbReference type="OrthoDB" id="9782710at2"/>
<evidence type="ECO:0000313" key="7">
    <source>
        <dbReference type="EMBL" id="ABK52495.1"/>
    </source>
</evidence>
<dbReference type="InterPro" id="IPR050406">
    <property type="entry name" value="FGGY_Carb_Kinase"/>
</dbReference>
<accession>A0LST5</accession>
<keyword evidence="4 7" id="KW-0418">Kinase</keyword>
<dbReference type="GO" id="GO:0046316">
    <property type="term" value="F:gluconokinase activity"/>
    <property type="evidence" value="ECO:0007669"/>
    <property type="project" value="UniProtKB-EC"/>
</dbReference>
<dbReference type="STRING" id="351607.Acel_0722"/>
<sequence>MSPDGEPVWCGLDIGTTHIKCVLVGSDGSLLGIAKTDTPVGTDGVGPCHDPEEIRRSAEAVMCRAQSAARVPTVVQAIGVTSVGEEGVPLGRNGEVLYPAIAWYERRPSSSARQWLTQHPGEEIFAVTGLHPDLGLTVFKLLWLKSERPGVWKACDRWLGIADYVMWKWTGRAGMSYGHASRTALFDLAAGGWRAEWVPEVLPRGLDALPPLLPGGGIVGLLRKDAVPGLVTAADTPVVATGLDHIVGAYAAQVTEPGSVLDSMGTAEALIAPVTVEQFRSASYERGVDFGVAMAPDRLVAIAALQSGAGVSSIRRLFAGRDAAALAELDQRTAAVSVGANGLCYVPPRVRSGQGGAFFGHRFDHGAEHMTRAVMEGWSLAAADALADLDAAASDVVCIGGGSDVTFWMQMKASILGRPIRRIRTPEIVAVGAALLARRATQADDVPERGVAQVDLTPPVDAWVAAYAELQPAFLERAASVHGLHAGHVYP</sequence>
<dbReference type="Proteomes" id="UP000008221">
    <property type="component" value="Chromosome"/>
</dbReference>
<evidence type="ECO:0000259" key="6">
    <source>
        <dbReference type="Pfam" id="PF02782"/>
    </source>
</evidence>
<dbReference type="GO" id="GO:0042732">
    <property type="term" value="P:D-xylose metabolic process"/>
    <property type="evidence" value="ECO:0007669"/>
    <property type="project" value="UniProtKB-KW"/>
</dbReference>
<protein>
    <submittedName>
        <fullName evidence="7">Gluconate kinase, FGGY family</fullName>
        <ecNumber evidence="7">2.7.1.12</ecNumber>
    </submittedName>
</protein>